<sequence length="219" mass="24628">MHDAVKEFRKRTRQREKEARKRTKGRNGIDMRSLPESASTAAPQASSSVPPHTPYQGISPSICNTEEGQLVEEQAIYTNASRERESTHPVGEDQLQDAETSRAKVKKKLVKLFTISPRTSSSSSSATMRVESASRGEDPFQDPMPLSRKTKTKAKKAKQRGKAVVSLEPRYNVQDPFRDPEPMRLIDEDDFRLVSPPSEDRPNAIRDDCLLLVQTGEYT</sequence>
<comment type="caution">
    <text evidence="1">The sequence shown here is derived from an EMBL/GenBank/DDBJ whole genome shotgun (WGS) entry which is preliminary data.</text>
</comment>
<keyword evidence="2" id="KW-1185">Reference proteome</keyword>
<organism evidence="1 2">
    <name type="scientific">Lasiodiplodia mahajangana</name>
    <dbReference type="NCBI Taxonomy" id="1108764"/>
    <lineage>
        <taxon>Eukaryota</taxon>
        <taxon>Fungi</taxon>
        <taxon>Dikarya</taxon>
        <taxon>Ascomycota</taxon>
        <taxon>Pezizomycotina</taxon>
        <taxon>Dothideomycetes</taxon>
        <taxon>Dothideomycetes incertae sedis</taxon>
        <taxon>Botryosphaeriales</taxon>
        <taxon>Botryosphaeriaceae</taxon>
        <taxon>Lasiodiplodia</taxon>
    </lineage>
</organism>
<gene>
    <name evidence="1" type="ORF">O1611_g9400</name>
</gene>
<evidence type="ECO:0000313" key="1">
    <source>
        <dbReference type="EMBL" id="KAJ8124241.1"/>
    </source>
</evidence>
<protein>
    <submittedName>
        <fullName evidence="1">Uncharacterized protein</fullName>
    </submittedName>
</protein>
<accession>A0ACC2JA02</accession>
<dbReference type="EMBL" id="JAPUUL010003186">
    <property type="protein sequence ID" value="KAJ8124241.1"/>
    <property type="molecule type" value="Genomic_DNA"/>
</dbReference>
<name>A0ACC2JA02_9PEZI</name>
<dbReference type="Proteomes" id="UP001153332">
    <property type="component" value="Unassembled WGS sequence"/>
</dbReference>
<reference evidence="1" key="1">
    <citation type="submission" date="2022-12" db="EMBL/GenBank/DDBJ databases">
        <title>Genome Sequence of Lasiodiplodia mahajangana.</title>
        <authorList>
            <person name="Buettner E."/>
        </authorList>
    </citation>
    <scope>NUCLEOTIDE SEQUENCE</scope>
    <source>
        <strain evidence="1">VT137</strain>
    </source>
</reference>
<evidence type="ECO:0000313" key="2">
    <source>
        <dbReference type="Proteomes" id="UP001153332"/>
    </source>
</evidence>
<proteinExistence type="predicted"/>